<keyword evidence="1" id="KW-0732">Signal</keyword>
<proteinExistence type="predicted"/>
<dbReference type="Proteomes" id="UP000812287">
    <property type="component" value="Unassembled WGS sequence"/>
</dbReference>
<accession>A0A9P7VGK3</accession>
<feature type="signal peptide" evidence="1">
    <location>
        <begin position="1"/>
        <end position="21"/>
    </location>
</feature>
<dbReference type="AlphaFoldDB" id="A0A9P7VGK3"/>
<evidence type="ECO:0000313" key="3">
    <source>
        <dbReference type="Proteomes" id="UP000812287"/>
    </source>
</evidence>
<comment type="caution">
    <text evidence="2">The sequence shown here is derived from an EMBL/GenBank/DDBJ whole genome shotgun (WGS) entry which is preliminary data.</text>
</comment>
<dbReference type="RefSeq" id="XP_043033668.1">
    <property type="nucleotide sequence ID" value="XM_043179637.1"/>
</dbReference>
<name>A0A9P7VGK3_9AGAR</name>
<feature type="chain" id="PRO_5040511045" evidence="1">
    <location>
        <begin position="22"/>
        <end position="124"/>
    </location>
</feature>
<protein>
    <submittedName>
        <fullName evidence="2">Uncharacterized protein</fullName>
    </submittedName>
</protein>
<evidence type="ECO:0000313" key="2">
    <source>
        <dbReference type="EMBL" id="KAG7440168.1"/>
    </source>
</evidence>
<reference evidence="2" key="1">
    <citation type="submission" date="2020-11" db="EMBL/GenBank/DDBJ databases">
        <title>Adaptations for nitrogen fixation in a non-lichenized fungal sporocarp promotes dispersal by wood-feeding termites.</title>
        <authorList>
            <consortium name="DOE Joint Genome Institute"/>
            <person name="Koch R.A."/>
            <person name="Yoon G."/>
            <person name="Arayal U."/>
            <person name="Lail K."/>
            <person name="Amirebrahimi M."/>
            <person name="Labutti K."/>
            <person name="Lipzen A."/>
            <person name="Riley R."/>
            <person name="Barry K."/>
            <person name="Henrissat B."/>
            <person name="Grigoriev I.V."/>
            <person name="Herr J.R."/>
            <person name="Aime M.C."/>
        </authorList>
    </citation>
    <scope>NUCLEOTIDE SEQUENCE</scope>
    <source>
        <strain evidence="2">MCA 3950</strain>
    </source>
</reference>
<organism evidence="2 3">
    <name type="scientific">Guyanagaster necrorhizus</name>
    <dbReference type="NCBI Taxonomy" id="856835"/>
    <lineage>
        <taxon>Eukaryota</taxon>
        <taxon>Fungi</taxon>
        <taxon>Dikarya</taxon>
        <taxon>Basidiomycota</taxon>
        <taxon>Agaricomycotina</taxon>
        <taxon>Agaricomycetes</taxon>
        <taxon>Agaricomycetidae</taxon>
        <taxon>Agaricales</taxon>
        <taxon>Marasmiineae</taxon>
        <taxon>Physalacriaceae</taxon>
        <taxon>Guyanagaster</taxon>
    </lineage>
</organism>
<evidence type="ECO:0000256" key="1">
    <source>
        <dbReference type="SAM" id="SignalP"/>
    </source>
</evidence>
<dbReference type="EMBL" id="MU250576">
    <property type="protein sequence ID" value="KAG7440168.1"/>
    <property type="molecule type" value="Genomic_DNA"/>
</dbReference>
<gene>
    <name evidence="2" type="ORF">BT62DRAFT_1081128</name>
</gene>
<sequence length="124" mass="13921">MPVSSSTLTSAGLLVFLAVNPYPDQRRHCDWERLASVNVHFHWLNIWTLNFIPEGGKELLPESIAAFRKSICPGRHLSVSNAWIVFASTLLVLTFSKTNDSDGKVIELSDIFTNAGDFRRILSF</sequence>
<dbReference type="GeneID" id="66101931"/>
<keyword evidence="3" id="KW-1185">Reference proteome</keyword>